<dbReference type="EMBL" id="VIGD01000001">
    <property type="protein sequence ID" value="TQE92186.1"/>
    <property type="molecule type" value="Genomic_DNA"/>
</dbReference>
<dbReference type="PANTHER" id="PTHR23131">
    <property type="entry name" value="ENDORIBONUCLEASE LACTB2"/>
    <property type="match status" value="1"/>
</dbReference>
<reference evidence="2 3" key="1">
    <citation type="submission" date="2019-06" db="EMBL/GenBank/DDBJ databases">
        <title>Genome sequence of Ureibacillus terrenus.</title>
        <authorList>
            <person name="Maclea K.S."/>
            <person name="Simoes M."/>
        </authorList>
    </citation>
    <scope>NUCLEOTIDE SEQUENCE [LARGE SCALE GENOMIC DNA]</scope>
    <source>
        <strain evidence="2 3">ATCC BAA-384</strain>
    </source>
</reference>
<keyword evidence="3" id="KW-1185">Reference proteome</keyword>
<comment type="caution">
    <text evidence="2">The sequence shown here is derived from an EMBL/GenBank/DDBJ whole genome shotgun (WGS) entry which is preliminary data.</text>
</comment>
<dbReference type="Gene3D" id="3.60.15.10">
    <property type="entry name" value="Ribonuclease Z/Hydroxyacylglutathione hydrolase-like"/>
    <property type="match status" value="1"/>
</dbReference>
<gene>
    <name evidence="2" type="ORF">FKZ59_00320</name>
</gene>
<dbReference type="RefSeq" id="WP_141600739.1">
    <property type="nucleotide sequence ID" value="NZ_JARMSC010000006.1"/>
</dbReference>
<dbReference type="GO" id="GO:0016787">
    <property type="term" value="F:hydrolase activity"/>
    <property type="evidence" value="ECO:0007669"/>
    <property type="project" value="UniProtKB-KW"/>
</dbReference>
<dbReference type="InterPro" id="IPR050662">
    <property type="entry name" value="Sec-metab_biosynth-thioest"/>
</dbReference>
<organism evidence="2 3">
    <name type="scientific">Ureibacillus terrenus</name>
    <dbReference type="NCBI Taxonomy" id="118246"/>
    <lineage>
        <taxon>Bacteria</taxon>
        <taxon>Bacillati</taxon>
        <taxon>Bacillota</taxon>
        <taxon>Bacilli</taxon>
        <taxon>Bacillales</taxon>
        <taxon>Caryophanaceae</taxon>
        <taxon>Ureibacillus</taxon>
    </lineage>
</organism>
<feature type="domain" description="Metallo-beta-lactamase" evidence="1">
    <location>
        <begin position="16"/>
        <end position="228"/>
    </location>
</feature>
<evidence type="ECO:0000313" key="3">
    <source>
        <dbReference type="Proteomes" id="UP000315753"/>
    </source>
</evidence>
<dbReference type="SUPFAM" id="SSF56281">
    <property type="entry name" value="Metallo-hydrolase/oxidoreductase"/>
    <property type="match status" value="1"/>
</dbReference>
<sequence length="313" mass="35864">MEITKIVIPTPYDVGDVNAFLVKGDALSIVDAGPKTQEAYEALEYGIKNAGYRFDDIEQVILTHHHPDHAGWVDAFPRAEILGHEYIDHWMKKNEEFLRYREAFYEMYLRKQAVPEENIQEILSIRRNLELYGNTPLTKYIQDGDEVPGHPGLIAYYTPGHAQSHLIFHDQKTKEVIGGDLLLEKIASNPLIEPPVDLSFDRPRSLVQYQASLRFLATLDVAKLYAGHGNEIVDVKGLVKERLQKDAHRTNQVYEILSEPKTVYEVTKALYPAVYESQLGLTLSKTQGYLDVLVKEERVRCEQMGDQEFYSRI</sequence>
<name>A0A540V600_9BACL</name>
<dbReference type="OrthoDB" id="2971563at2"/>
<evidence type="ECO:0000259" key="1">
    <source>
        <dbReference type="SMART" id="SM00849"/>
    </source>
</evidence>
<keyword evidence="2" id="KW-0378">Hydrolase</keyword>
<protein>
    <submittedName>
        <fullName evidence="2">MBL fold metallo-hydrolase</fullName>
    </submittedName>
</protein>
<dbReference type="InterPro" id="IPR036866">
    <property type="entry name" value="RibonucZ/Hydroxyglut_hydro"/>
</dbReference>
<proteinExistence type="predicted"/>
<dbReference type="SMART" id="SM00849">
    <property type="entry name" value="Lactamase_B"/>
    <property type="match status" value="1"/>
</dbReference>
<accession>A0A540V600</accession>
<dbReference type="Proteomes" id="UP000315753">
    <property type="component" value="Unassembled WGS sequence"/>
</dbReference>
<dbReference type="InterPro" id="IPR001279">
    <property type="entry name" value="Metallo-B-lactamas"/>
</dbReference>
<dbReference type="AlphaFoldDB" id="A0A540V600"/>
<dbReference type="Pfam" id="PF00753">
    <property type="entry name" value="Lactamase_B"/>
    <property type="match status" value="1"/>
</dbReference>
<dbReference type="PANTHER" id="PTHR23131:SF4">
    <property type="entry name" value="METALLO-BETA-LACTAMASE SUPERFAMILY POTEIN"/>
    <property type="match status" value="1"/>
</dbReference>
<evidence type="ECO:0000313" key="2">
    <source>
        <dbReference type="EMBL" id="TQE92186.1"/>
    </source>
</evidence>